<evidence type="ECO:0000256" key="10">
    <source>
        <dbReference type="RuleBase" id="RU365097"/>
    </source>
</evidence>
<comment type="subunit">
    <text evidence="2">The complex is composed of two ATP-binding proteins (CysA), two transmembrane proteins (CysT and CysW) and a solute-binding protein (CysP).</text>
</comment>
<dbReference type="Proteomes" id="UP000266177">
    <property type="component" value="Unassembled WGS sequence"/>
</dbReference>
<dbReference type="PROSITE" id="PS50928">
    <property type="entry name" value="ABC_TM1"/>
    <property type="match status" value="1"/>
</dbReference>
<dbReference type="PANTHER" id="PTHR30406:SF8">
    <property type="entry name" value="SULFATE TRANSPORT SYSTEM PERMEASE PROTEIN CYST"/>
    <property type="match status" value="1"/>
</dbReference>
<dbReference type="NCBIfam" id="TIGR02141">
    <property type="entry name" value="modB_ABC"/>
    <property type="match status" value="1"/>
</dbReference>
<accession>A0A3A3GJH4</accession>
<dbReference type="AlphaFoldDB" id="A0A3A3GJH4"/>
<dbReference type="GO" id="GO:0015419">
    <property type="term" value="F:ABC-type sulfate transporter activity"/>
    <property type="evidence" value="ECO:0007669"/>
    <property type="project" value="InterPro"/>
</dbReference>
<keyword evidence="4 10" id="KW-0500">Molybdenum</keyword>
<dbReference type="EMBL" id="QYZD01000015">
    <property type="protein sequence ID" value="RJG22592.1"/>
    <property type="molecule type" value="Genomic_DNA"/>
</dbReference>
<dbReference type="OrthoDB" id="9795403at2"/>
<evidence type="ECO:0000259" key="11">
    <source>
        <dbReference type="PROSITE" id="PS50928"/>
    </source>
</evidence>
<keyword evidence="7" id="KW-0764">Sulfate transport</keyword>
<dbReference type="InterPro" id="IPR005667">
    <property type="entry name" value="Sulph_transpt2"/>
</dbReference>
<feature type="transmembrane region" description="Helical" evidence="10">
    <location>
        <begin position="210"/>
        <end position="232"/>
    </location>
</feature>
<evidence type="ECO:0000256" key="1">
    <source>
        <dbReference type="ARBA" id="ARBA00004141"/>
    </source>
</evidence>
<comment type="similarity">
    <text evidence="10">Belongs to the binding-protein-dependent transport system permease family. CysTW subfamily.</text>
</comment>
<dbReference type="Pfam" id="PF00528">
    <property type="entry name" value="BPD_transp_1"/>
    <property type="match status" value="1"/>
</dbReference>
<gene>
    <name evidence="12" type="primary">cysT</name>
    <name evidence="12" type="ORF">DQX05_16710</name>
</gene>
<evidence type="ECO:0000256" key="6">
    <source>
        <dbReference type="ARBA" id="ARBA00022989"/>
    </source>
</evidence>
<dbReference type="PANTHER" id="PTHR30406">
    <property type="entry name" value="SULFATE TRANSPORT SYSTEM PERMEASE PROTEIN"/>
    <property type="match status" value="1"/>
</dbReference>
<dbReference type="InterPro" id="IPR035906">
    <property type="entry name" value="MetI-like_sf"/>
</dbReference>
<dbReference type="NCBIfam" id="TIGR02139">
    <property type="entry name" value="permease_CysT"/>
    <property type="match status" value="1"/>
</dbReference>
<keyword evidence="8 10" id="KW-0472">Membrane</keyword>
<name>A0A3A3GJH4_PANTH</name>
<dbReference type="NCBIfam" id="TIGR00969">
    <property type="entry name" value="3a0106s02"/>
    <property type="match status" value="1"/>
</dbReference>
<comment type="function">
    <text evidence="10">Part of the binding-protein-dependent transport system for molybdenum; probably responsible for the translocation of the substrate across the membrane.</text>
</comment>
<dbReference type="GO" id="GO:0015098">
    <property type="term" value="F:molybdate ion transmembrane transporter activity"/>
    <property type="evidence" value="ECO:0007669"/>
    <property type="project" value="UniProtKB-UniRule"/>
</dbReference>
<feature type="transmembrane region" description="Helical" evidence="10">
    <location>
        <begin position="12"/>
        <end position="35"/>
    </location>
</feature>
<evidence type="ECO:0000256" key="4">
    <source>
        <dbReference type="ARBA" id="ARBA00022505"/>
    </source>
</evidence>
<dbReference type="InterPro" id="IPR011865">
    <property type="entry name" value="CysT_permease"/>
</dbReference>
<keyword evidence="6 10" id="KW-1133">Transmembrane helix</keyword>
<feature type="transmembrane region" description="Helical" evidence="10">
    <location>
        <begin position="134"/>
        <end position="154"/>
    </location>
</feature>
<evidence type="ECO:0000256" key="3">
    <source>
        <dbReference type="ARBA" id="ARBA00022448"/>
    </source>
</evidence>
<evidence type="ECO:0000313" key="13">
    <source>
        <dbReference type="Proteomes" id="UP000266177"/>
    </source>
</evidence>
<evidence type="ECO:0000256" key="9">
    <source>
        <dbReference type="ARBA" id="ARBA00025323"/>
    </source>
</evidence>
<evidence type="ECO:0000313" key="12">
    <source>
        <dbReference type="EMBL" id="RJG22592.1"/>
    </source>
</evidence>
<feature type="transmembrane region" description="Helical" evidence="10">
    <location>
        <begin position="55"/>
        <end position="82"/>
    </location>
</feature>
<sequence>MNGVLRHKGAIWGFRSTLLLYVFLLIVLPIGGIYVQSFSGGWQAFRESIAEPLAWHAVALTFRLALIATAINMLIGTMTAWVLHRYRFPGRAWLNSLVDLPFALPTAVGGLMILLLLGPGSLAGRAAEAAGWRLVLAEPAIVVSMVFVTFPFVIRAVQPLLEEADRSEEEASYTLGASRLRTFVRVLLPQMLPGILSGAMLAFSRAMAEFGAVVLVAGNIPGKTLVASVYIFSEIESDNPQGAAVVSVLLLTISFLILWLAGMLQLRRVSP</sequence>
<dbReference type="RefSeq" id="WP_119794683.1">
    <property type="nucleotide sequence ID" value="NZ_QYZD01000015.1"/>
</dbReference>
<proteinExistence type="inferred from homology"/>
<evidence type="ECO:0000256" key="2">
    <source>
        <dbReference type="ARBA" id="ARBA00011779"/>
    </source>
</evidence>
<keyword evidence="5 10" id="KW-0812">Transmembrane</keyword>
<evidence type="ECO:0000256" key="5">
    <source>
        <dbReference type="ARBA" id="ARBA00022692"/>
    </source>
</evidence>
<evidence type="ECO:0000256" key="7">
    <source>
        <dbReference type="ARBA" id="ARBA00023032"/>
    </source>
</evidence>
<feature type="transmembrane region" description="Helical" evidence="10">
    <location>
        <begin position="102"/>
        <end position="122"/>
    </location>
</feature>
<dbReference type="InterPro" id="IPR000515">
    <property type="entry name" value="MetI-like"/>
</dbReference>
<comment type="caution">
    <text evidence="12">The sequence shown here is derived from an EMBL/GenBank/DDBJ whole genome shotgun (WGS) entry which is preliminary data.</text>
</comment>
<protein>
    <recommendedName>
        <fullName evidence="10">Molybdenum transport system permease</fullName>
    </recommendedName>
</protein>
<keyword evidence="3 10" id="KW-0813">Transport</keyword>
<feature type="domain" description="ABC transmembrane type-1" evidence="11">
    <location>
        <begin position="58"/>
        <end position="261"/>
    </location>
</feature>
<dbReference type="InterPro" id="IPR011867">
    <property type="entry name" value="ModB_ABC"/>
</dbReference>
<dbReference type="Gene3D" id="1.10.3720.10">
    <property type="entry name" value="MetI-like"/>
    <property type="match status" value="1"/>
</dbReference>
<reference evidence="12 13" key="1">
    <citation type="submission" date="2018-09" db="EMBL/GenBank/DDBJ databases">
        <title>Paenibacillus SK2017-BO5.</title>
        <authorList>
            <person name="Piskunova J.V."/>
            <person name="Dubiley S.A."/>
            <person name="Severinov K.V."/>
        </authorList>
    </citation>
    <scope>NUCLEOTIDE SEQUENCE [LARGE SCALE GENOMIC DNA]</scope>
    <source>
        <strain evidence="12 13">BO5</strain>
    </source>
</reference>
<dbReference type="CDD" id="cd06261">
    <property type="entry name" value="TM_PBP2"/>
    <property type="match status" value="1"/>
</dbReference>
<keyword evidence="10" id="KW-1003">Cell membrane</keyword>
<organism evidence="12 13">
    <name type="scientific">Paenibacillus thiaminolyticus</name>
    <name type="common">Bacillus thiaminolyticus</name>
    <dbReference type="NCBI Taxonomy" id="49283"/>
    <lineage>
        <taxon>Bacteria</taxon>
        <taxon>Bacillati</taxon>
        <taxon>Bacillota</taxon>
        <taxon>Bacilli</taxon>
        <taxon>Bacillales</taxon>
        <taxon>Paenibacillaceae</taxon>
        <taxon>Paenibacillus</taxon>
    </lineage>
</organism>
<dbReference type="GO" id="GO:0005886">
    <property type="term" value="C:plasma membrane"/>
    <property type="evidence" value="ECO:0007669"/>
    <property type="project" value="UniProtKB-SubCell"/>
</dbReference>
<evidence type="ECO:0000256" key="8">
    <source>
        <dbReference type="ARBA" id="ARBA00023136"/>
    </source>
</evidence>
<comment type="function">
    <text evidence="9">Part of the ABC transporter complex CysAWTP (TC 3.A.1.6.1) involved in sulfate/thiosulfate import. Probably responsible for the translocation of the substrate across the membrane.</text>
</comment>
<comment type="subcellular location">
    <subcellularLocation>
        <location evidence="10">Cell membrane</location>
        <topology evidence="10">Multi-pass membrane protein</topology>
    </subcellularLocation>
    <subcellularLocation>
        <location evidence="1">Membrane</location>
        <topology evidence="1">Multi-pass membrane protein</topology>
    </subcellularLocation>
</comment>
<feature type="transmembrane region" description="Helical" evidence="10">
    <location>
        <begin position="244"/>
        <end position="266"/>
    </location>
</feature>
<dbReference type="SUPFAM" id="SSF161098">
    <property type="entry name" value="MetI-like"/>
    <property type="match status" value="1"/>
</dbReference>